<evidence type="ECO:0000259" key="3">
    <source>
        <dbReference type="Pfam" id="PF25876"/>
    </source>
</evidence>
<accession>A0A0W0R1X8</accession>
<name>A0A0W0R1X8_9GAMM</name>
<dbReference type="InterPro" id="IPR058637">
    <property type="entry name" value="YknX-like_C"/>
</dbReference>
<dbReference type="PRINTS" id="PR01490">
    <property type="entry name" value="RTXTOXIND"/>
</dbReference>
<evidence type="ECO:0000256" key="1">
    <source>
        <dbReference type="ARBA" id="ARBA00009477"/>
    </source>
</evidence>
<evidence type="ECO:0000313" key="7">
    <source>
        <dbReference type="EMBL" id="KTC65061.1"/>
    </source>
</evidence>
<evidence type="ECO:0000313" key="10">
    <source>
        <dbReference type="Proteomes" id="UP000281170"/>
    </source>
</evidence>
<reference evidence="7 9" key="1">
    <citation type="submission" date="2015-11" db="EMBL/GenBank/DDBJ databases">
        <title>Identification of large and diverse effector repertoires of 38 Legionella species.</title>
        <authorList>
            <person name="Burstein D."/>
            <person name="Amaro F."/>
            <person name="Zusman T."/>
            <person name="Lifshitz Z."/>
            <person name="Cohen O."/>
            <person name="Gilbert J.A."/>
            <person name="Pupko T."/>
            <person name="Shuman H.A."/>
            <person name="Segal G."/>
        </authorList>
    </citation>
    <scope>NUCLEOTIDE SEQUENCE [LARGE SCALE GENOMIC DNA]</scope>
    <source>
        <strain evidence="7 9">1762-AUS-E</strain>
    </source>
</reference>
<dbReference type="Gene3D" id="2.40.50.100">
    <property type="match status" value="1"/>
</dbReference>
<dbReference type="InterPro" id="IPR058624">
    <property type="entry name" value="MdtA-like_HH"/>
</dbReference>
<sequence>MDIKKKIIIILISAPVLFIGCGKTEKKTRRNSDAIPVTTVTAKLSSVNVQYKSTGNLAPREAPVITTRIDGQITEIPIHEGEEVKKGQLLLKIEEEHMALSLKQAQARLLQAQALVNETQKSKARADKLIGKGYVSQESYDEAQAKYESAQANLAVANADLLNAQFLANQTSIISPINGQVGKLLVSVGEYVPAGTKLMNVVNHDQLRAELPFSEQKTDLLAKGQKVTLTSPTDPNEVLTSTVTSITPDINPENRAVNALIVFNNKYNWKPGSSIRGVVYAKTFRAFLVPEESIIDNDGQTMVYVVKNNKAIAQNVEVSYQIDGSAAITKGLAPNDQIVTMGMNYLSNGTPVTIKATNGPKK</sequence>
<evidence type="ECO:0000259" key="5">
    <source>
        <dbReference type="Pfam" id="PF25954"/>
    </source>
</evidence>
<feature type="domain" description="Multidrug resistance protein MdtA-like alpha-helical hairpin" evidence="3">
    <location>
        <begin position="102"/>
        <end position="166"/>
    </location>
</feature>
<dbReference type="Pfam" id="PF25989">
    <property type="entry name" value="YknX_C"/>
    <property type="match status" value="1"/>
</dbReference>
<gene>
    <name evidence="8" type="primary">acrA_1</name>
    <name evidence="7" type="ORF">Lade_1584</name>
    <name evidence="8" type="ORF">NCTC12735_01049</name>
</gene>
<dbReference type="Pfam" id="PF25917">
    <property type="entry name" value="BSH_RND"/>
    <property type="match status" value="1"/>
</dbReference>
<reference evidence="8 10" key="2">
    <citation type="submission" date="2018-12" db="EMBL/GenBank/DDBJ databases">
        <authorList>
            <consortium name="Pathogen Informatics"/>
        </authorList>
    </citation>
    <scope>NUCLEOTIDE SEQUENCE [LARGE SCALE GENOMIC DNA]</scope>
    <source>
        <strain evidence="8 10">NCTC12735</strain>
        <plasmid evidence="10">13</plasmid>
    </source>
</reference>
<dbReference type="Proteomes" id="UP000281170">
    <property type="component" value="Plasmid 13"/>
</dbReference>
<dbReference type="PATRIC" id="fig|45056.6.peg.1635"/>
<feature type="domain" description="YknX-like C-terminal permuted SH3-like" evidence="6">
    <location>
        <begin position="289"/>
        <end position="354"/>
    </location>
</feature>
<feature type="domain" description="CusB-like beta-barrel" evidence="5">
    <location>
        <begin position="210"/>
        <end position="274"/>
    </location>
</feature>
<dbReference type="GO" id="GO:1990281">
    <property type="term" value="C:efflux pump complex"/>
    <property type="evidence" value="ECO:0007669"/>
    <property type="project" value="TreeGrafter"/>
</dbReference>
<proteinExistence type="inferred from homology"/>
<dbReference type="GO" id="GO:0015562">
    <property type="term" value="F:efflux transmembrane transporter activity"/>
    <property type="evidence" value="ECO:0007669"/>
    <property type="project" value="TreeGrafter"/>
</dbReference>
<dbReference type="PANTHER" id="PTHR30469:SF15">
    <property type="entry name" value="HLYD FAMILY OF SECRETION PROTEINS"/>
    <property type="match status" value="1"/>
</dbReference>
<keyword evidence="2" id="KW-0175">Coiled coil</keyword>
<organism evidence="7 9">
    <name type="scientific">Legionella adelaidensis</name>
    <dbReference type="NCBI Taxonomy" id="45056"/>
    <lineage>
        <taxon>Bacteria</taxon>
        <taxon>Pseudomonadati</taxon>
        <taxon>Pseudomonadota</taxon>
        <taxon>Gammaproteobacteria</taxon>
        <taxon>Legionellales</taxon>
        <taxon>Legionellaceae</taxon>
        <taxon>Legionella</taxon>
    </lineage>
</organism>
<dbReference type="Pfam" id="PF25876">
    <property type="entry name" value="HH_MFP_RND"/>
    <property type="match status" value="1"/>
</dbReference>
<dbReference type="InterPro" id="IPR006143">
    <property type="entry name" value="RND_pump_MFP"/>
</dbReference>
<geneLocation type="plasmid" evidence="8 10">
    <name>13</name>
</geneLocation>
<keyword evidence="8" id="KW-0614">Plasmid</keyword>
<feature type="domain" description="Multidrug resistance protein MdtA-like barrel-sandwich hybrid" evidence="4">
    <location>
        <begin position="65"/>
        <end position="202"/>
    </location>
</feature>
<feature type="coiled-coil region" evidence="2">
    <location>
        <begin position="102"/>
        <end position="160"/>
    </location>
</feature>
<evidence type="ECO:0000313" key="8">
    <source>
        <dbReference type="EMBL" id="VEH85419.1"/>
    </source>
</evidence>
<dbReference type="InterPro" id="IPR058792">
    <property type="entry name" value="Beta-barrel_RND_2"/>
</dbReference>
<dbReference type="EMBL" id="LR134422">
    <property type="protein sequence ID" value="VEH85419.1"/>
    <property type="molecule type" value="Genomic_DNA"/>
</dbReference>
<dbReference type="RefSeq" id="WP_058462660.1">
    <property type="nucleotide sequence ID" value="NZ_CAAAHS010000009.1"/>
</dbReference>
<dbReference type="Pfam" id="PF25954">
    <property type="entry name" value="Beta-barrel_RND_2"/>
    <property type="match status" value="1"/>
</dbReference>
<dbReference type="AlphaFoldDB" id="A0A0W0R1X8"/>
<evidence type="ECO:0000259" key="4">
    <source>
        <dbReference type="Pfam" id="PF25917"/>
    </source>
</evidence>
<dbReference type="InterPro" id="IPR058625">
    <property type="entry name" value="MdtA-like_BSH"/>
</dbReference>
<evidence type="ECO:0000259" key="6">
    <source>
        <dbReference type="Pfam" id="PF25989"/>
    </source>
</evidence>
<dbReference type="SUPFAM" id="SSF111369">
    <property type="entry name" value="HlyD-like secretion proteins"/>
    <property type="match status" value="1"/>
</dbReference>
<dbReference type="EMBL" id="LNKA01000010">
    <property type="protein sequence ID" value="KTC65061.1"/>
    <property type="molecule type" value="Genomic_DNA"/>
</dbReference>
<dbReference type="OrthoDB" id="9806939at2"/>
<dbReference type="Gene3D" id="2.40.420.20">
    <property type="match status" value="1"/>
</dbReference>
<dbReference type="PROSITE" id="PS51257">
    <property type="entry name" value="PROKAR_LIPOPROTEIN"/>
    <property type="match status" value="1"/>
</dbReference>
<dbReference type="KEGG" id="ladl:NCTC12735_01049"/>
<evidence type="ECO:0000256" key="2">
    <source>
        <dbReference type="SAM" id="Coils"/>
    </source>
</evidence>
<comment type="similarity">
    <text evidence="1">Belongs to the membrane fusion protein (MFP) (TC 8.A.1) family.</text>
</comment>
<dbReference type="Gene3D" id="1.10.287.470">
    <property type="entry name" value="Helix hairpin bin"/>
    <property type="match status" value="1"/>
</dbReference>
<protein>
    <submittedName>
        <fullName evidence="7 8">Membrane-fusion protein</fullName>
    </submittedName>
</protein>
<keyword evidence="9" id="KW-1185">Reference proteome</keyword>
<dbReference type="Proteomes" id="UP000054859">
    <property type="component" value="Unassembled WGS sequence"/>
</dbReference>
<dbReference type="PANTHER" id="PTHR30469">
    <property type="entry name" value="MULTIDRUG RESISTANCE PROTEIN MDTA"/>
    <property type="match status" value="1"/>
</dbReference>
<dbReference type="STRING" id="45056.Lade_1584"/>
<evidence type="ECO:0000313" key="9">
    <source>
        <dbReference type="Proteomes" id="UP000054859"/>
    </source>
</evidence>
<dbReference type="Gene3D" id="2.40.30.170">
    <property type="match status" value="1"/>
</dbReference>
<dbReference type="NCBIfam" id="TIGR01730">
    <property type="entry name" value="RND_mfp"/>
    <property type="match status" value="1"/>
</dbReference>